<evidence type="ECO:0000313" key="1">
    <source>
        <dbReference type="EMBL" id="MCI45153.1"/>
    </source>
</evidence>
<organism evidence="1 2">
    <name type="scientific">Trifolium medium</name>
    <dbReference type="NCBI Taxonomy" id="97028"/>
    <lineage>
        <taxon>Eukaryota</taxon>
        <taxon>Viridiplantae</taxon>
        <taxon>Streptophyta</taxon>
        <taxon>Embryophyta</taxon>
        <taxon>Tracheophyta</taxon>
        <taxon>Spermatophyta</taxon>
        <taxon>Magnoliopsida</taxon>
        <taxon>eudicotyledons</taxon>
        <taxon>Gunneridae</taxon>
        <taxon>Pentapetalae</taxon>
        <taxon>rosids</taxon>
        <taxon>fabids</taxon>
        <taxon>Fabales</taxon>
        <taxon>Fabaceae</taxon>
        <taxon>Papilionoideae</taxon>
        <taxon>50 kb inversion clade</taxon>
        <taxon>NPAAA clade</taxon>
        <taxon>Hologalegina</taxon>
        <taxon>IRL clade</taxon>
        <taxon>Trifolieae</taxon>
        <taxon>Trifolium</taxon>
    </lineage>
</organism>
<dbReference type="AlphaFoldDB" id="A0A392S885"/>
<name>A0A392S885_9FABA</name>
<proteinExistence type="predicted"/>
<feature type="non-terminal residue" evidence="1">
    <location>
        <position position="46"/>
    </location>
</feature>
<comment type="caution">
    <text evidence="1">The sequence shown here is derived from an EMBL/GenBank/DDBJ whole genome shotgun (WGS) entry which is preliminary data.</text>
</comment>
<sequence>MTEQKWQQRIQFYQKRLLELDMALNRDVNGAGNVRRKLLRSPPQSA</sequence>
<dbReference type="EMBL" id="LXQA010340178">
    <property type="protein sequence ID" value="MCI45153.1"/>
    <property type="molecule type" value="Genomic_DNA"/>
</dbReference>
<protein>
    <submittedName>
        <fullName evidence="1">Uncharacterized protein</fullName>
    </submittedName>
</protein>
<evidence type="ECO:0000313" key="2">
    <source>
        <dbReference type="Proteomes" id="UP000265520"/>
    </source>
</evidence>
<dbReference type="Proteomes" id="UP000265520">
    <property type="component" value="Unassembled WGS sequence"/>
</dbReference>
<keyword evidence="2" id="KW-1185">Reference proteome</keyword>
<reference evidence="1 2" key="1">
    <citation type="journal article" date="2018" name="Front. Plant Sci.">
        <title>Red Clover (Trifolium pratense) and Zigzag Clover (T. medium) - A Picture of Genomic Similarities and Differences.</title>
        <authorList>
            <person name="Dluhosova J."/>
            <person name="Istvanek J."/>
            <person name="Nedelnik J."/>
            <person name="Repkova J."/>
        </authorList>
    </citation>
    <scope>NUCLEOTIDE SEQUENCE [LARGE SCALE GENOMIC DNA]</scope>
    <source>
        <strain evidence="2">cv. 10/8</strain>
        <tissue evidence="1">Leaf</tissue>
    </source>
</reference>
<accession>A0A392S885</accession>